<comment type="pathway">
    <text evidence="16">Phospholipid metabolism.</text>
</comment>
<evidence type="ECO:0000256" key="8">
    <source>
        <dbReference type="ARBA" id="ARBA00022737"/>
    </source>
</evidence>
<evidence type="ECO:0000256" key="1">
    <source>
        <dbReference type="ARBA" id="ARBA00004370"/>
    </source>
</evidence>
<reference evidence="20" key="3">
    <citation type="submission" date="2025-09" db="UniProtKB">
        <authorList>
            <consortium name="Ensembl"/>
        </authorList>
    </citation>
    <scope>IDENTIFICATION</scope>
</reference>
<dbReference type="Ensembl" id="ENSECRT00000021694.1">
    <property type="protein sequence ID" value="ENSECRP00000021233.1"/>
    <property type="gene ID" value="ENSECRG00000014310.1"/>
</dbReference>
<dbReference type="Proteomes" id="UP000694620">
    <property type="component" value="Chromosome 9"/>
</dbReference>
<evidence type="ECO:0000256" key="13">
    <source>
        <dbReference type="ARBA" id="ARBA00023209"/>
    </source>
</evidence>
<comment type="pathway">
    <text evidence="2">Lipid metabolism; phospholipid metabolism.</text>
</comment>
<evidence type="ECO:0000256" key="15">
    <source>
        <dbReference type="ARBA" id="ARBA00023315"/>
    </source>
</evidence>
<evidence type="ECO:0000256" key="11">
    <source>
        <dbReference type="ARBA" id="ARBA00023098"/>
    </source>
</evidence>
<feature type="domain" description="EF-hand" evidence="19">
    <location>
        <begin position="409"/>
        <end position="443"/>
    </location>
</feature>
<keyword evidence="6 18" id="KW-0812">Transmembrane</keyword>
<dbReference type="OrthoDB" id="272512at2759"/>
<dbReference type="InterPro" id="IPR045252">
    <property type="entry name" value="LPCAT1-like"/>
</dbReference>
<dbReference type="PROSITE" id="PS50222">
    <property type="entry name" value="EF_HAND_2"/>
    <property type="match status" value="3"/>
</dbReference>
<evidence type="ECO:0000259" key="19">
    <source>
        <dbReference type="PROSITE" id="PS50222"/>
    </source>
</evidence>
<dbReference type="InterPro" id="IPR011992">
    <property type="entry name" value="EF-hand-dom_pair"/>
</dbReference>
<evidence type="ECO:0000256" key="16">
    <source>
        <dbReference type="ARBA" id="ARBA00025707"/>
    </source>
</evidence>
<evidence type="ECO:0000313" key="20">
    <source>
        <dbReference type="Ensembl" id="ENSECRP00000021233.1"/>
    </source>
</evidence>
<evidence type="ECO:0000313" key="21">
    <source>
        <dbReference type="Proteomes" id="UP000694620"/>
    </source>
</evidence>
<feature type="transmembrane region" description="Helical" evidence="18">
    <location>
        <begin position="38"/>
        <end position="67"/>
    </location>
</feature>
<dbReference type="GO" id="GO:0016020">
    <property type="term" value="C:membrane"/>
    <property type="evidence" value="ECO:0007669"/>
    <property type="project" value="UniProtKB-SubCell"/>
</dbReference>
<reference evidence="20" key="2">
    <citation type="submission" date="2025-08" db="UniProtKB">
        <authorList>
            <consortium name="Ensembl"/>
        </authorList>
    </citation>
    <scope>IDENTIFICATION</scope>
</reference>
<keyword evidence="14" id="KW-1208">Phospholipid metabolism</keyword>
<keyword evidence="12 18" id="KW-0472">Membrane</keyword>
<organism evidence="20 21">
    <name type="scientific">Erpetoichthys calabaricus</name>
    <name type="common">Rope fish</name>
    <name type="synonym">Calamoichthys calabaricus</name>
    <dbReference type="NCBI Taxonomy" id="27687"/>
    <lineage>
        <taxon>Eukaryota</taxon>
        <taxon>Metazoa</taxon>
        <taxon>Chordata</taxon>
        <taxon>Craniata</taxon>
        <taxon>Vertebrata</taxon>
        <taxon>Euteleostomi</taxon>
        <taxon>Actinopterygii</taxon>
        <taxon>Polypteriformes</taxon>
        <taxon>Polypteridae</taxon>
        <taxon>Erpetoichthys</taxon>
    </lineage>
</organism>
<dbReference type="SUPFAM" id="SSF69593">
    <property type="entry name" value="Glycerol-3-phosphate (1)-acyltransferase"/>
    <property type="match status" value="1"/>
</dbReference>
<dbReference type="SMART" id="SM00054">
    <property type="entry name" value="EFh"/>
    <property type="match status" value="3"/>
</dbReference>
<keyword evidence="13" id="KW-0594">Phospholipid biosynthesis</keyword>
<protein>
    <submittedName>
        <fullName evidence="20">Lysophosphatidylcholine acyltransferase 2</fullName>
    </submittedName>
</protein>
<feature type="domain" description="EF-hand" evidence="19">
    <location>
        <begin position="372"/>
        <end position="407"/>
    </location>
</feature>
<keyword evidence="5" id="KW-0808">Transferase</keyword>
<feature type="region of interest" description="Disordered" evidence="17">
    <location>
        <begin position="503"/>
        <end position="526"/>
    </location>
</feature>
<evidence type="ECO:0000256" key="10">
    <source>
        <dbReference type="ARBA" id="ARBA00022989"/>
    </source>
</evidence>
<comment type="subcellular location">
    <subcellularLocation>
        <location evidence="1">Membrane</location>
    </subcellularLocation>
</comment>
<evidence type="ECO:0000256" key="4">
    <source>
        <dbReference type="ARBA" id="ARBA00022516"/>
    </source>
</evidence>
<gene>
    <name evidence="20" type="primary">LPCAT2</name>
    <name evidence="20" type="synonym">lpcat2</name>
</gene>
<dbReference type="InterPro" id="IPR018247">
    <property type="entry name" value="EF_Hand_1_Ca_BS"/>
</dbReference>
<dbReference type="Pfam" id="PF13499">
    <property type="entry name" value="EF-hand_7"/>
    <property type="match status" value="1"/>
</dbReference>
<dbReference type="AlphaFoldDB" id="A0A8C4XC83"/>
<dbReference type="GeneTree" id="ENSGT01030000234574"/>
<accession>A0A8C4XC83</accession>
<dbReference type="GeneID" id="114657468"/>
<dbReference type="FunFam" id="1.10.238.10:FF:000003">
    <property type="entry name" value="Calmodulin A"/>
    <property type="match status" value="1"/>
</dbReference>
<dbReference type="GO" id="GO:0005783">
    <property type="term" value="C:endoplasmic reticulum"/>
    <property type="evidence" value="ECO:0007669"/>
    <property type="project" value="TreeGrafter"/>
</dbReference>
<keyword evidence="10 18" id="KW-1133">Transmembrane helix</keyword>
<dbReference type="GO" id="GO:0047184">
    <property type="term" value="F:1-acylglycerophosphocholine O-acyltransferase activity"/>
    <property type="evidence" value="ECO:0007669"/>
    <property type="project" value="UniProtKB-ARBA"/>
</dbReference>
<keyword evidence="8" id="KW-0677">Repeat</keyword>
<keyword evidence="21" id="KW-1185">Reference proteome</keyword>
<dbReference type="SMART" id="SM00563">
    <property type="entry name" value="PlsC"/>
    <property type="match status" value="1"/>
</dbReference>
<keyword evidence="11" id="KW-0443">Lipid metabolism</keyword>
<dbReference type="Gene3D" id="1.10.238.10">
    <property type="entry name" value="EF-hand"/>
    <property type="match status" value="1"/>
</dbReference>
<keyword evidence="4" id="KW-0444">Lipid biosynthesis</keyword>
<evidence type="ECO:0000256" key="14">
    <source>
        <dbReference type="ARBA" id="ARBA00023264"/>
    </source>
</evidence>
<dbReference type="PANTHER" id="PTHR23063:SF21">
    <property type="entry name" value="LYSOPHOSPHATIDYLCHOLINE ACYLTRANSFERASE 2"/>
    <property type="match status" value="1"/>
</dbReference>
<evidence type="ECO:0000256" key="7">
    <source>
        <dbReference type="ARBA" id="ARBA00022723"/>
    </source>
</evidence>
<evidence type="ECO:0000256" key="9">
    <source>
        <dbReference type="ARBA" id="ARBA00022837"/>
    </source>
</evidence>
<dbReference type="PROSITE" id="PS00018">
    <property type="entry name" value="EF_HAND_1"/>
    <property type="match status" value="1"/>
</dbReference>
<evidence type="ECO:0000256" key="3">
    <source>
        <dbReference type="ARBA" id="ARBA00008655"/>
    </source>
</evidence>
<dbReference type="Pfam" id="PF01553">
    <property type="entry name" value="Acyltransferase"/>
    <property type="match status" value="1"/>
</dbReference>
<dbReference type="GO" id="GO:0008654">
    <property type="term" value="P:phospholipid biosynthetic process"/>
    <property type="evidence" value="ECO:0007669"/>
    <property type="project" value="UniProtKB-KW"/>
</dbReference>
<evidence type="ECO:0000256" key="12">
    <source>
        <dbReference type="ARBA" id="ARBA00023136"/>
    </source>
</evidence>
<proteinExistence type="inferred from homology"/>
<feature type="transmembrane region" description="Helical" evidence="18">
    <location>
        <begin position="87"/>
        <end position="109"/>
    </location>
</feature>
<keyword evidence="7" id="KW-0479">Metal-binding</keyword>
<evidence type="ECO:0000256" key="2">
    <source>
        <dbReference type="ARBA" id="ARBA00005074"/>
    </source>
</evidence>
<keyword evidence="9" id="KW-0106">Calcium</keyword>
<evidence type="ECO:0000256" key="17">
    <source>
        <dbReference type="SAM" id="MobiDB-lite"/>
    </source>
</evidence>
<dbReference type="InterPro" id="IPR002048">
    <property type="entry name" value="EF_hand_dom"/>
</dbReference>
<dbReference type="GO" id="GO:0005509">
    <property type="term" value="F:calcium ion binding"/>
    <property type="evidence" value="ECO:0007669"/>
    <property type="project" value="InterPro"/>
</dbReference>
<name>A0A8C4XC83_ERPCA</name>
<sequence>MPPQRLFTLPRQESLVLPAVLNPFLHELHLTAGKTFKLVLLGVVLVPVRVLCMVVFLLLAWPFAAFATLRLPTKLSAEPTKGWRRCLSYVAVSVAGRIFFYIMGFRIIIKGTRVSSKEAPILAVAPHSSFFDGIVCVIAGLPSTVSRSENLHTPVFGRFLRCLQPVLVSRVDPDSRKNTILEIERRATSAGKWPQVLIFPEGTCTNRSCLITFKQGAFIPGVPVQPVILRYPNSVDTVTWTWQGYKARTLLLLTLCQLYTKVEIEFLLPHVPSEEEKSDPCLFASRVRSIMATSLGLPVTDHTYEDCRLMISAGELTLPMEAGLVEFTKISRKLNLKWDNIKKELEGFANVANAAKGGRIGIEEFSKFLKLPISPVLQELFALFDRNGDSTIDFREYVIGLAVLCRPVNNEETIHMAFKLFDTDDDEHITEDEFSSLLRSSLGIPDLDVTKLFQDIDVDGSGKITYEEFKDFALKHPQYAKLFTTYLDLQRYHALQTEQEPDITLAGNKVAPEIVNEDSTSDKKDD</sequence>
<dbReference type="InterPro" id="IPR002123">
    <property type="entry name" value="Plipid/glycerol_acylTrfase"/>
</dbReference>
<dbReference type="CTD" id="54947"/>
<evidence type="ECO:0000256" key="6">
    <source>
        <dbReference type="ARBA" id="ARBA00022692"/>
    </source>
</evidence>
<dbReference type="CDD" id="cd07991">
    <property type="entry name" value="LPLAT_LPCAT1-like"/>
    <property type="match status" value="1"/>
</dbReference>
<evidence type="ECO:0000256" key="18">
    <source>
        <dbReference type="SAM" id="Phobius"/>
    </source>
</evidence>
<dbReference type="UniPathway" id="UPA00085"/>
<keyword evidence="15" id="KW-0012">Acyltransferase</keyword>
<dbReference type="RefSeq" id="XP_028665151.1">
    <property type="nucleotide sequence ID" value="XM_028809318.2"/>
</dbReference>
<dbReference type="CDD" id="cd00051">
    <property type="entry name" value="EFh"/>
    <property type="match status" value="2"/>
</dbReference>
<dbReference type="PANTHER" id="PTHR23063">
    <property type="entry name" value="PHOSPHOLIPID ACYLTRANSFERASE"/>
    <property type="match status" value="1"/>
</dbReference>
<evidence type="ECO:0000256" key="5">
    <source>
        <dbReference type="ARBA" id="ARBA00022679"/>
    </source>
</evidence>
<dbReference type="SUPFAM" id="SSF47473">
    <property type="entry name" value="EF-hand"/>
    <property type="match status" value="1"/>
</dbReference>
<dbReference type="GO" id="GO:0042171">
    <property type="term" value="F:lysophosphatidic acid acyltransferase activity"/>
    <property type="evidence" value="ECO:0007669"/>
    <property type="project" value="TreeGrafter"/>
</dbReference>
<feature type="domain" description="EF-hand" evidence="19">
    <location>
        <begin position="444"/>
        <end position="479"/>
    </location>
</feature>
<comment type="similarity">
    <text evidence="3">Belongs to the 1-acyl-sn-glycerol-3-phosphate acyltransferase family.</text>
</comment>
<reference evidence="20" key="1">
    <citation type="submission" date="2021-06" db="EMBL/GenBank/DDBJ databases">
        <authorList>
            <consortium name="Wellcome Sanger Institute Data Sharing"/>
        </authorList>
    </citation>
    <scope>NUCLEOTIDE SEQUENCE [LARGE SCALE GENOMIC DNA]</scope>
</reference>